<feature type="domain" description="Thioredoxin" evidence="6">
    <location>
        <begin position="29"/>
        <end position="221"/>
    </location>
</feature>
<reference evidence="7" key="1">
    <citation type="submission" date="2023-03" db="EMBL/GenBank/DDBJ databases">
        <title>MT1 and MT2 Draft Genomes of Novel Species.</title>
        <authorList>
            <person name="Venkateswaran K."/>
        </authorList>
    </citation>
    <scope>NUCLEOTIDE SEQUENCE</scope>
    <source>
        <strain evidence="7">F6_3S_P_2</strain>
    </source>
</reference>
<evidence type="ECO:0000256" key="1">
    <source>
        <dbReference type="ARBA" id="ARBA00005791"/>
    </source>
</evidence>
<accession>A0ABT8JS12</accession>
<dbReference type="PANTHER" id="PTHR13887">
    <property type="entry name" value="GLUTATHIONE S-TRANSFERASE KAPPA"/>
    <property type="match status" value="1"/>
</dbReference>
<keyword evidence="5" id="KW-0676">Redox-active center</keyword>
<dbReference type="InterPro" id="IPR013766">
    <property type="entry name" value="Thioredoxin_domain"/>
</dbReference>
<dbReference type="Gene3D" id="3.40.30.10">
    <property type="entry name" value="Glutaredoxin"/>
    <property type="match status" value="1"/>
</dbReference>
<evidence type="ECO:0000256" key="4">
    <source>
        <dbReference type="ARBA" id="ARBA00023157"/>
    </source>
</evidence>
<keyword evidence="4" id="KW-1015">Disulfide bond</keyword>
<keyword evidence="3" id="KW-0560">Oxidoreductase</keyword>
<dbReference type="PANTHER" id="PTHR13887:SF14">
    <property type="entry name" value="DISULFIDE BOND FORMATION PROTEIN D"/>
    <property type="match status" value="1"/>
</dbReference>
<dbReference type="InterPro" id="IPR036249">
    <property type="entry name" value="Thioredoxin-like_sf"/>
</dbReference>
<evidence type="ECO:0000313" key="8">
    <source>
        <dbReference type="Proteomes" id="UP001175097"/>
    </source>
</evidence>
<evidence type="ECO:0000259" key="6">
    <source>
        <dbReference type="PROSITE" id="PS51352"/>
    </source>
</evidence>
<dbReference type="EMBL" id="JAROCC010000007">
    <property type="protein sequence ID" value="MDN4607946.1"/>
    <property type="molecule type" value="Genomic_DNA"/>
</dbReference>
<organism evidence="7 8">
    <name type="scientific">Sporosarcina highlanderae</name>
    <dbReference type="NCBI Taxonomy" id="3035916"/>
    <lineage>
        <taxon>Bacteria</taxon>
        <taxon>Bacillati</taxon>
        <taxon>Bacillota</taxon>
        <taxon>Bacilli</taxon>
        <taxon>Bacillales</taxon>
        <taxon>Caryophanaceae</taxon>
        <taxon>Sporosarcina</taxon>
    </lineage>
</organism>
<evidence type="ECO:0000313" key="7">
    <source>
        <dbReference type="EMBL" id="MDN4607946.1"/>
    </source>
</evidence>
<dbReference type="PROSITE" id="PS51352">
    <property type="entry name" value="THIOREDOXIN_2"/>
    <property type="match status" value="1"/>
</dbReference>
<gene>
    <name evidence="7" type="ORF">P5G49_10760</name>
</gene>
<protein>
    <submittedName>
        <fullName evidence="7">DsbA family protein</fullName>
    </submittedName>
</protein>
<dbReference type="Pfam" id="PF13462">
    <property type="entry name" value="Thioredoxin_4"/>
    <property type="match status" value="1"/>
</dbReference>
<dbReference type="SUPFAM" id="SSF52833">
    <property type="entry name" value="Thioredoxin-like"/>
    <property type="match status" value="1"/>
</dbReference>
<dbReference type="Proteomes" id="UP001175097">
    <property type="component" value="Unassembled WGS sequence"/>
</dbReference>
<comment type="similarity">
    <text evidence="1">Belongs to the thioredoxin family. DsbA subfamily.</text>
</comment>
<name>A0ABT8JS12_9BACL</name>
<keyword evidence="2" id="KW-0732">Signal</keyword>
<comment type="caution">
    <text evidence="7">The sequence shown here is derived from an EMBL/GenBank/DDBJ whole genome shotgun (WGS) entry which is preliminary data.</text>
</comment>
<evidence type="ECO:0000256" key="5">
    <source>
        <dbReference type="ARBA" id="ARBA00023284"/>
    </source>
</evidence>
<dbReference type="RefSeq" id="WP_301243705.1">
    <property type="nucleotide sequence ID" value="NZ_JAROCC010000007.1"/>
</dbReference>
<keyword evidence="8" id="KW-1185">Reference proteome</keyword>
<evidence type="ECO:0000256" key="2">
    <source>
        <dbReference type="ARBA" id="ARBA00022729"/>
    </source>
</evidence>
<sequence>MKQNKSSNMKFAVIITLVAVALLAAIAVFSNKQESPTTEIKQIDVTGQPLFGEEDAPVTVVEFGDFKCPACKAWGERVYPALVKDYIETGKVKFSFVNVLFHGEESTLGSIAAESVFERNPEVYWDFHQALFDAQPVEDHDALWITPERILEIASGFSEIDQTLLKEDMEQQATMESVKIDEELVQEAGVAMTPTIVINGKVMEDPFDYEAIKAAIEQEIKDEN</sequence>
<proteinExistence type="inferred from homology"/>
<dbReference type="InterPro" id="IPR012336">
    <property type="entry name" value="Thioredoxin-like_fold"/>
</dbReference>
<evidence type="ECO:0000256" key="3">
    <source>
        <dbReference type="ARBA" id="ARBA00023002"/>
    </source>
</evidence>